<evidence type="ECO:0000256" key="2">
    <source>
        <dbReference type="ARBA" id="ARBA00022574"/>
    </source>
</evidence>
<dbReference type="InterPro" id="IPR000276">
    <property type="entry name" value="GPCR_Rhodpsn"/>
</dbReference>
<feature type="transmembrane region" description="Helical" evidence="10">
    <location>
        <begin position="207"/>
        <end position="226"/>
    </location>
</feature>
<dbReference type="InterPro" id="IPR040132">
    <property type="entry name" value="Tex1/THOC3"/>
</dbReference>
<dbReference type="CDD" id="cd00637">
    <property type="entry name" value="7tm_classA_rhodopsin-like"/>
    <property type="match status" value="1"/>
</dbReference>
<dbReference type="SMART" id="SM01381">
    <property type="entry name" value="7TM_GPCR_Srsx"/>
    <property type="match status" value="1"/>
</dbReference>
<feature type="domain" description="G-protein coupled receptors family 1 profile" evidence="11">
    <location>
        <begin position="25"/>
        <end position="266"/>
    </location>
</feature>
<dbReference type="Gene3D" id="2.130.10.10">
    <property type="entry name" value="YVTN repeat-like/Quinoprotein amine dehydrogenase"/>
    <property type="match status" value="2"/>
</dbReference>
<dbReference type="PROSITE" id="PS50262">
    <property type="entry name" value="G_PROTEIN_RECEP_F1_2"/>
    <property type="match status" value="1"/>
</dbReference>
<sequence length="708" mass="78962">MPIEIENNPLVMTARLIVFFLCTFGNTFVVLFILRSKTLRRENFNILLVQLSISDIFLGIGNGMRGVQFLIIDSSQAQTNIECALIGIPIVIGSYLSEINMFLIAVDRLACVMAPVFFRFHMTQKVFAVGRFTFAQLLAMFLVGLQFVGMDGNQHPPVCNALYTWQPAYKDFYLYGTSCIDIVSLCSYGVILLVFRQNKKETTGKQRQFYCVVFFVVVAFIIFWMIPKLTFLAHLLLQSKSVAMQISAVLVGYLEGVNGIANVCIFVATNQEARRLVLRRKTVTTAVEKSRQQTFTVDPYVFRMHLNDSSARHMFRSLSSTPATRHRSFSPSASPPRPSASLPLSVPETFAGPTLPPATTLRFPTKEKETPLAVKVAFGVRLGSYDEAVRHFAKNPLIRATFLEVEDKSAGCLAFNCDGSILACNNAKHNSISIGQLDYSSNLIKQFRDAKGHESLVPSIDFHPENKYRFVSCGTGDRMVCVWDVREKEVATRIYLNNDSKLWRSKWTPSGQQILVADQFDSLTLIDPRKPIPLKVGDMMGDCRDICIEPGGKYVFTGAHKGRVDVYSIAELKHMTTIKAHPDHSYCSSIAITSDGSTMAVGSSDSICSLWKLDQFMCTRTIGRLDYNVTSVAFSHCDNLLAIGAEDHFIDIAYQKTAERVAEVQLAGGCPALAWHPSAYLLAYSTESDLKAMPVRIYGYGRIDEDEA</sequence>
<keyword evidence="2 8" id="KW-0853">WD repeat</keyword>
<dbReference type="Proteomes" id="UP001175271">
    <property type="component" value="Unassembled WGS sequence"/>
</dbReference>
<keyword evidence="3 10" id="KW-0812">Transmembrane</keyword>
<protein>
    <recommendedName>
        <fullName evidence="11">G-protein coupled receptors family 1 profile domain-containing protein</fullName>
    </recommendedName>
</protein>
<dbReference type="SUPFAM" id="SSF81321">
    <property type="entry name" value="Family A G protein-coupled receptor-like"/>
    <property type="match status" value="1"/>
</dbReference>
<feature type="region of interest" description="Disordered" evidence="9">
    <location>
        <begin position="321"/>
        <end position="364"/>
    </location>
</feature>
<name>A0AA39HJ49_9BILA</name>
<feature type="transmembrane region" description="Helical" evidence="10">
    <location>
        <begin position="84"/>
        <end position="106"/>
    </location>
</feature>
<dbReference type="Pfam" id="PF00400">
    <property type="entry name" value="WD40"/>
    <property type="match status" value="2"/>
</dbReference>
<dbReference type="SUPFAM" id="SSF50978">
    <property type="entry name" value="WD40 repeat-like"/>
    <property type="match status" value="1"/>
</dbReference>
<evidence type="ECO:0000256" key="8">
    <source>
        <dbReference type="PROSITE-ProRule" id="PRU00221"/>
    </source>
</evidence>
<dbReference type="AlphaFoldDB" id="A0AA39HJ49"/>
<dbReference type="InterPro" id="IPR036322">
    <property type="entry name" value="WD40_repeat_dom_sf"/>
</dbReference>
<dbReference type="InterPro" id="IPR017452">
    <property type="entry name" value="GPCR_Rhodpsn_7TM"/>
</dbReference>
<keyword evidence="4" id="KW-0677">Repeat</keyword>
<proteinExistence type="inferred from homology"/>
<feature type="transmembrane region" description="Helical" evidence="10">
    <location>
        <begin position="46"/>
        <end position="64"/>
    </location>
</feature>
<keyword evidence="13" id="KW-1185">Reference proteome</keyword>
<dbReference type="InterPro" id="IPR019424">
    <property type="entry name" value="7TM_GPCR_Srsx"/>
</dbReference>
<keyword evidence="5 10" id="KW-1133">Transmembrane helix</keyword>
<evidence type="ECO:0000256" key="4">
    <source>
        <dbReference type="ARBA" id="ARBA00022737"/>
    </source>
</evidence>
<evidence type="ECO:0000313" key="12">
    <source>
        <dbReference type="EMBL" id="KAK0406821.1"/>
    </source>
</evidence>
<evidence type="ECO:0000259" key="11">
    <source>
        <dbReference type="PROSITE" id="PS50262"/>
    </source>
</evidence>
<gene>
    <name evidence="12" type="ORF">QR680_018829</name>
</gene>
<dbReference type="InterPro" id="IPR015943">
    <property type="entry name" value="WD40/YVTN_repeat-like_dom_sf"/>
</dbReference>
<dbReference type="InterPro" id="IPR001680">
    <property type="entry name" value="WD40_rpt"/>
</dbReference>
<evidence type="ECO:0000313" key="13">
    <source>
        <dbReference type="Proteomes" id="UP001175271"/>
    </source>
</evidence>
<dbReference type="PANTHER" id="PTHR22839">
    <property type="entry name" value="THO COMPLEX SUBUNIT 3 THO3"/>
    <property type="match status" value="1"/>
</dbReference>
<comment type="similarity">
    <text evidence="7">Belongs to the THOC3 family.</text>
</comment>
<reference evidence="12" key="1">
    <citation type="submission" date="2023-06" db="EMBL/GenBank/DDBJ databases">
        <title>Genomic analysis of the entomopathogenic nematode Steinernema hermaphroditum.</title>
        <authorList>
            <person name="Schwarz E.M."/>
            <person name="Heppert J.K."/>
            <person name="Baniya A."/>
            <person name="Schwartz H.T."/>
            <person name="Tan C.-H."/>
            <person name="Antoshechkin I."/>
            <person name="Sternberg P.W."/>
            <person name="Goodrich-Blair H."/>
            <person name="Dillman A.R."/>
        </authorList>
    </citation>
    <scope>NUCLEOTIDE SEQUENCE</scope>
    <source>
        <strain evidence="12">PS9179</strain>
        <tissue evidence="12">Whole animal</tissue>
    </source>
</reference>
<evidence type="ECO:0000256" key="10">
    <source>
        <dbReference type="SAM" id="Phobius"/>
    </source>
</evidence>
<evidence type="ECO:0000256" key="9">
    <source>
        <dbReference type="SAM" id="MobiDB-lite"/>
    </source>
</evidence>
<feature type="repeat" description="WD" evidence="8">
    <location>
        <begin position="450"/>
        <end position="493"/>
    </location>
</feature>
<evidence type="ECO:0000256" key="1">
    <source>
        <dbReference type="ARBA" id="ARBA00004370"/>
    </source>
</evidence>
<dbReference type="GO" id="GO:0006406">
    <property type="term" value="P:mRNA export from nucleus"/>
    <property type="evidence" value="ECO:0007669"/>
    <property type="project" value="InterPro"/>
</dbReference>
<dbReference type="GO" id="GO:0016020">
    <property type="term" value="C:membrane"/>
    <property type="evidence" value="ECO:0007669"/>
    <property type="project" value="UniProtKB-SubCell"/>
</dbReference>
<dbReference type="GO" id="GO:0004930">
    <property type="term" value="F:G protein-coupled receptor activity"/>
    <property type="evidence" value="ECO:0007669"/>
    <property type="project" value="InterPro"/>
</dbReference>
<evidence type="ECO:0000256" key="6">
    <source>
        <dbReference type="ARBA" id="ARBA00023136"/>
    </source>
</evidence>
<dbReference type="SMART" id="SM00320">
    <property type="entry name" value="WD40"/>
    <property type="match status" value="4"/>
</dbReference>
<accession>A0AA39HJ49</accession>
<evidence type="ECO:0000256" key="3">
    <source>
        <dbReference type="ARBA" id="ARBA00022692"/>
    </source>
</evidence>
<feature type="transmembrane region" description="Helical" evidence="10">
    <location>
        <begin position="126"/>
        <end position="148"/>
    </location>
</feature>
<dbReference type="PRINTS" id="PR00237">
    <property type="entry name" value="GPCRRHODOPSN"/>
</dbReference>
<evidence type="ECO:0000256" key="7">
    <source>
        <dbReference type="ARBA" id="ARBA00046343"/>
    </source>
</evidence>
<dbReference type="Pfam" id="PF10320">
    <property type="entry name" value="7TM_GPCR_Srsx"/>
    <property type="match status" value="1"/>
</dbReference>
<comment type="caution">
    <text evidence="12">The sequence shown here is derived from an EMBL/GenBank/DDBJ whole genome shotgun (WGS) entry which is preliminary data.</text>
</comment>
<dbReference type="PANTHER" id="PTHR22839:SF0">
    <property type="entry name" value="THO COMPLEX SUBUNIT 3"/>
    <property type="match status" value="1"/>
</dbReference>
<dbReference type="PROSITE" id="PS50082">
    <property type="entry name" value="WD_REPEATS_2"/>
    <property type="match status" value="1"/>
</dbReference>
<comment type="subcellular location">
    <subcellularLocation>
        <location evidence="1">Membrane</location>
    </subcellularLocation>
</comment>
<evidence type="ECO:0000256" key="5">
    <source>
        <dbReference type="ARBA" id="ARBA00022989"/>
    </source>
</evidence>
<feature type="transmembrane region" description="Helical" evidence="10">
    <location>
        <begin position="12"/>
        <end position="34"/>
    </location>
</feature>
<organism evidence="12 13">
    <name type="scientific">Steinernema hermaphroditum</name>
    <dbReference type="NCBI Taxonomy" id="289476"/>
    <lineage>
        <taxon>Eukaryota</taxon>
        <taxon>Metazoa</taxon>
        <taxon>Ecdysozoa</taxon>
        <taxon>Nematoda</taxon>
        <taxon>Chromadorea</taxon>
        <taxon>Rhabditida</taxon>
        <taxon>Tylenchina</taxon>
        <taxon>Panagrolaimomorpha</taxon>
        <taxon>Strongyloidoidea</taxon>
        <taxon>Steinernematidae</taxon>
        <taxon>Steinernema</taxon>
    </lineage>
</organism>
<feature type="transmembrane region" description="Helical" evidence="10">
    <location>
        <begin position="172"/>
        <end position="195"/>
    </location>
</feature>
<dbReference type="Gene3D" id="1.20.1070.10">
    <property type="entry name" value="Rhodopsin 7-helix transmembrane proteins"/>
    <property type="match status" value="1"/>
</dbReference>
<dbReference type="EMBL" id="JAUCMV010000004">
    <property type="protein sequence ID" value="KAK0406821.1"/>
    <property type="molecule type" value="Genomic_DNA"/>
</dbReference>
<dbReference type="GO" id="GO:0000445">
    <property type="term" value="C:THO complex part of transcription export complex"/>
    <property type="evidence" value="ECO:0007669"/>
    <property type="project" value="TreeGrafter"/>
</dbReference>
<keyword evidence="6 10" id="KW-0472">Membrane</keyword>